<dbReference type="Proteomes" id="UP000045285">
    <property type="component" value="Unassembled WGS sequence"/>
</dbReference>
<evidence type="ECO:0000313" key="1">
    <source>
        <dbReference type="EMBL" id="CDX18202.1"/>
    </source>
</evidence>
<dbReference type="Gene3D" id="3.40.640.10">
    <property type="entry name" value="Type I PLP-dependent aspartate aminotransferase-like (Major domain)"/>
    <property type="match status" value="1"/>
</dbReference>
<gene>
    <name evidence="1" type="ORF">MPL3356_270006</name>
</gene>
<organism evidence="1 2">
    <name type="scientific">Mesorhizobium plurifarium</name>
    <dbReference type="NCBI Taxonomy" id="69974"/>
    <lineage>
        <taxon>Bacteria</taxon>
        <taxon>Pseudomonadati</taxon>
        <taxon>Pseudomonadota</taxon>
        <taxon>Alphaproteobacteria</taxon>
        <taxon>Hyphomicrobiales</taxon>
        <taxon>Phyllobacteriaceae</taxon>
        <taxon>Mesorhizobium</taxon>
    </lineage>
</organism>
<protein>
    <submittedName>
        <fullName evidence="1">Uncharacterized protein</fullName>
    </submittedName>
</protein>
<name>A0A090DP34_MESPL</name>
<proteinExistence type="predicted"/>
<sequence>MSVGARGVFNAAYEPLLFEVDTIPFPAAGQEQRTLDAFERLARDREVAALIVEPLVLGGRRHARVPRLGTRRTQAHCRALGDTFHRRRSHDRLGRHRHNVCLRAGRDLEVLTEFSREIGGIYRHRHPVLSNLGGYRQVPHAAKDNA</sequence>
<dbReference type="EMBL" id="CCMZ01000020">
    <property type="protein sequence ID" value="CDX18202.1"/>
    <property type="molecule type" value="Genomic_DNA"/>
</dbReference>
<accession>A0A090DP34</accession>
<evidence type="ECO:0000313" key="2">
    <source>
        <dbReference type="Proteomes" id="UP000045285"/>
    </source>
</evidence>
<reference evidence="2" key="1">
    <citation type="submission" date="2014-08" db="EMBL/GenBank/DDBJ databases">
        <authorList>
            <person name="Moulin L."/>
        </authorList>
    </citation>
    <scope>NUCLEOTIDE SEQUENCE [LARGE SCALE GENOMIC DNA]</scope>
</reference>
<keyword evidence="2" id="KW-1185">Reference proteome</keyword>
<dbReference type="AlphaFoldDB" id="A0A090DP34"/>
<dbReference type="InterPro" id="IPR015421">
    <property type="entry name" value="PyrdxlP-dep_Trfase_major"/>
</dbReference>